<comment type="caution">
    <text evidence="1">The sequence shown here is derived from an EMBL/GenBank/DDBJ whole genome shotgun (WGS) entry which is preliminary data.</text>
</comment>
<proteinExistence type="predicted"/>
<evidence type="ECO:0008006" key="3">
    <source>
        <dbReference type="Google" id="ProtNLM"/>
    </source>
</evidence>
<evidence type="ECO:0000313" key="1">
    <source>
        <dbReference type="EMBL" id="KOF03377.1"/>
    </source>
</evidence>
<dbReference type="InterPro" id="IPR018914">
    <property type="entry name" value="DUF2480"/>
</dbReference>
<gene>
    <name evidence="1" type="ORF">OB69_05590</name>
</gene>
<name>A0A0L8AMD5_9BACT</name>
<dbReference type="Pfam" id="PF10652">
    <property type="entry name" value="DUF2480"/>
    <property type="match status" value="1"/>
</dbReference>
<accession>A0A0L8AMD5</accession>
<dbReference type="RefSeq" id="WP_053222725.1">
    <property type="nucleotide sequence ID" value="NZ_JSVA01000007.1"/>
</dbReference>
<dbReference type="OrthoDB" id="9803040at2"/>
<keyword evidence="2" id="KW-1185">Reference proteome</keyword>
<dbReference type="PATRIC" id="fig|1566026.4.peg.2942"/>
<dbReference type="EMBL" id="JSVA01000007">
    <property type="protein sequence ID" value="KOF03377.1"/>
    <property type="molecule type" value="Genomic_DNA"/>
</dbReference>
<dbReference type="AlphaFoldDB" id="A0A0L8AMD5"/>
<dbReference type="Proteomes" id="UP000036908">
    <property type="component" value="Unassembled WGS sequence"/>
</dbReference>
<evidence type="ECO:0000313" key="2">
    <source>
        <dbReference type="Proteomes" id="UP000036908"/>
    </source>
</evidence>
<sequence>MEEKEIVNRVTNSSIVTIDLEDYYHKGERVRYDIAQHLFQGLILKEKDFRVFVKDHDWSLYKGKNIALFCSEDAIVPTWAYMLLTTRLQPYANKVVFGGLDVLEYALFKEALSKINLEELKSRPVVVKGCGDLPIPESAFIELTTLLQPVVRSLMYGEACSSVPLWKFSRVVSS</sequence>
<reference evidence="2" key="1">
    <citation type="submission" date="2014-11" db="EMBL/GenBank/DDBJ databases">
        <title>Genome sequencing of Roseivirga sp. D-25.</title>
        <authorList>
            <person name="Selvaratnam C."/>
            <person name="Thevarajoo S."/>
            <person name="Goh K.M."/>
            <person name="Eee R."/>
            <person name="Chan K.-G."/>
            <person name="Chong C.S."/>
        </authorList>
    </citation>
    <scope>NUCLEOTIDE SEQUENCE [LARGE SCALE GENOMIC DNA]</scope>
    <source>
        <strain evidence="2">D-25</strain>
    </source>
</reference>
<protein>
    <recommendedName>
        <fullName evidence="3">DUF2480 family protein</fullName>
    </recommendedName>
</protein>
<organism evidence="1 2">
    <name type="scientific">Roseivirga seohaensis subsp. aquiponti</name>
    <dbReference type="NCBI Taxonomy" id="1566026"/>
    <lineage>
        <taxon>Bacteria</taxon>
        <taxon>Pseudomonadati</taxon>
        <taxon>Bacteroidota</taxon>
        <taxon>Cytophagia</taxon>
        <taxon>Cytophagales</taxon>
        <taxon>Roseivirgaceae</taxon>
        <taxon>Roseivirga</taxon>
    </lineage>
</organism>